<evidence type="ECO:0000313" key="2">
    <source>
        <dbReference type="Proteomes" id="UP001381693"/>
    </source>
</evidence>
<gene>
    <name evidence="1" type="ORF">SK128_016823</name>
</gene>
<organism evidence="1 2">
    <name type="scientific">Halocaridina rubra</name>
    <name type="common">Hawaiian red shrimp</name>
    <dbReference type="NCBI Taxonomy" id="373956"/>
    <lineage>
        <taxon>Eukaryota</taxon>
        <taxon>Metazoa</taxon>
        <taxon>Ecdysozoa</taxon>
        <taxon>Arthropoda</taxon>
        <taxon>Crustacea</taxon>
        <taxon>Multicrustacea</taxon>
        <taxon>Malacostraca</taxon>
        <taxon>Eumalacostraca</taxon>
        <taxon>Eucarida</taxon>
        <taxon>Decapoda</taxon>
        <taxon>Pleocyemata</taxon>
        <taxon>Caridea</taxon>
        <taxon>Atyoidea</taxon>
        <taxon>Atyidae</taxon>
        <taxon>Halocaridina</taxon>
    </lineage>
</organism>
<keyword evidence="2" id="KW-1185">Reference proteome</keyword>
<name>A0AAN9AB26_HALRR</name>
<proteinExistence type="predicted"/>
<evidence type="ECO:0000313" key="1">
    <source>
        <dbReference type="EMBL" id="KAK7077152.1"/>
    </source>
</evidence>
<comment type="caution">
    <text evidence="1">The sequence shown here is derived from an EMBL/GenBank/DDBJ whole genome shotgun (WGS) entry which is preliminary data.</text>
</comment>
<dbReference type="Proteomes" id="UP001381693">
    <property type="component" value="Unassembled WGS sequence"/>
</dbReference>
<feature type="non-terminal residue" evidence="1">
    <location>
        <position position="72"/>
    </location>
</feature>
<dbReference type="AlphaFoldDB" id="A0AAN9AB26"/>
<sequence>MSVEALLIEFPWLFPSVNLKPPQYFHGFIKVLDIDHEVYLHTPNFPSAQGLILKSDLELFTLIEKCRLQFIQ</sequence>
<protein>
    <submittedName>
        <fullName evidence="1">Uncharacterized protein</fullName>
    </submittedName>
</protein>
<accession>A0AAN9AB26</accession>
<reference evidence="1 2" key="1">
    <citation type="submission" date="2023-11" db="EMBL/GenBank/DDBJ databases">
        <title>Halocaridina rubra genome assembly.</title>
        <authorList>
            <person name="Smith C."/>
        </authorList>
    </citation>
    <scope>NUCLEOTIDE SEQUENCE [LARGE SCALE GENOMIC DNA]</scope>
    <source>
        <strain evidence="1">EP-1</strain>
        <tissue evidence="1">Whole</tissue>
    </source>
</reference>
<dbReference type="EMBL" id="JAXCGZ010009464">
    <property type="protein sequence ID" value="KAK7077152.1"/>
    <property type="molecule type" value="Genomic_DNA"/>
</dbReference>